<dbReference type="PRINTS" id="PR00507">
    <property type="entry name" value="N12N6MTFRASE"/>
</dbReference>
<dbReference type="SUPFAM" id="SSF116734">
    <property type="entry name" value="DNA methylase specificity domain"/>
    <property type="match status" value="1"/>
</dbReference>
<proteinExistence type="predicted"/>
<protein>
    <submittedName>
        <fullName evidence="7">N-6 DNA Methylase</fullName>
    </submittedName>
</protein>
<dbReference type="EMBL" id="FZOG01000001">
    <property type="protein sequence ID" value="SNR79188.1"/>
    <property type="molecule type" value="Genomic_DNA"/>
</dbReference>
<keyword evidence="1 7" id="KW-0489">Methyltransferase</keyword>
<accession>A0A238Z877</accession>
<keyword evidence="4" id="KW-0680">Restriction system</keyword>
<keyword evidence="2" id="KW-0808">Transferase</keyword>
<dbReference type="Pfam" id="PF00398">
    <property type="entry name" value="RrnaAD"/>
    <property type="match status" value="1"/>
</dbReference>
<sequence>MSVYRAHFDVTESKLISIGDIALKSTLRFRKARNLADEQGQVFTPAVIASLLAKAVAADRETIVDIGAGEGALASAALTRCKDAAVVLVEKDKQYAQALSSLFTPNAKVIAEDALTPGLLESIISPLAKSVVLSNPPYGMLRISREELTSDREELPPIVEGGGWVRRDAAFLARIWSASNKGTSLGLIVTSAIICDKAYESYRRKLAEELSDLVITELHPKTFANAEVQAYLISGCKSVRRKRNVLLRQANLQGNIVNELSVSTQQAIERLDYTYHSMIHEVQLKPGQSIGSLSELGGIIARGSRSQNVFRALGLTAFHTTDFVTNSKHLKLNGAIEGFKSAHPGDILIPRVGSRCLIREAKVVEGTGLITDCIYRIRAPQSVQKKIWHTLDSDFGREWRKLAAKGSCAKHITIETLSSLPILA</sequence>
<dbReference type="AlphaFoldDB" id="A0A238Z877"/>
<keyword evidence="3" id="KW-0949">S-adenosyl-L-methionine</keyword>
<evidence type="ECO:0000256" key="1">
    <source>
        <dbReference type="ARBA" id="ARBA00022603"/>
    </source>
</evidence>
<organism evidence="7 8">
    <name type="scientific">Pseudomonas segetis</name>
    <dbReference type="NCBI Taxonomy" id="298908"/>
    <lineage>
        <taxon>Bacteria</taxon>
        <taxon>Pseudomonadati</taxon>
        <taxon>Pseudomonadota</taxon>
        <taxon>Gammaproteobacteria</taxon>
        <taxon>Pseudomonadales</taxon>
        <taxon>Pseudomonadaceae</taxon>
        <taxon>Pseudomonas</taxon>
    </lineage>
</organism>
<dbReference type="InterPro" id="IPR029063">
    <property type="entry name" value="SAM-dependent_MTases_sf"/>
</dbReference>
<evidence type="ECO:0000256" key="4">
    <source>
        <dbReference type="ARBA" id="ARBA00022747"/>
    </source>
</evidence>
<reference evidence="8" key="1">
    <citation type="submission" date="2017-06" db="EMBL/GenBank/DDBJ databases">
        <authorList>
            <person name="Varghese N."/>
            <person name="Submissions S."/>
        </authorList>
    </citation>
    <scope>NUCLEOTIDE SEQUENCE [LARGE SCALE GENOMIC DNA]</scope>
    <source>
        <strain evidence="8">CIP 108523</strain>
    </source>
</reference>
<evidence type="ECO:0000256" key="2">
    <source>
        <dbReference type="ARBA" id="ARBA00022679"/>
    </source>
</evidence>
<keyword evidence="8" id="KW-1185">Reference proteome</keyword>
<dbReference type="Proteomes" id="UP000242915">
    <property type="component" value="Unassembled WGS sequence"/>
</dbReference>
<evidence type="ECO:0000256" key="3">
    <source>
        <dbReference type="ARBA" id="ARBA00022691"/>
    </source>
</evidence>
<dbReference type="GO" id="GO:0009307">
    <property type="term" value="P:DNA restriction-modification system"/>
    <property type="evidence" value="ECO:0007669"/>
    <property type="project" value="UniProtKB-KW"/>
</dbReference>
<evidence type="ECO:0000313" key="7">
    <source>
        <dbReference type="EMBL" id="SNR79188.1"/>
    </source>
</evidence>
<gene>
    <name evidence="7" type="ORF">SAMN05216255_0203</name>
</gene>
<dbReference type="SUPFAM" id="SSF53335">
    <property type="entry name" value="S-adenosyl-L-methionine-dependent methyltransferases"/>
    <property type="match status" value="1"/>
</dbReference>
<evidence type="ECO:0000256" key="5">
    <source>
        <dbReference type="ARBA" id="ARBA00022884"/>
    </source>
</evidence>
<dbReference type="Gene3D" id="3.90.220.20">
    <property type="entry name" value="DNA methylase specificity domains"/>
    <property type="match status" value="1"/>
</dbReference>
<dbReference type="InterPro" id="IPR044946">
    <property type="entry name" value="Restrct_endonuc_typeI_TRD_sf"/>
</dbReference>
<dbReference type="GO" id="GO:0032259">
    <property type="term" value="P:methylation"/>
    <property type="evidence" value="ECO:0007669"/>
    <property type="project" value="UniProtKB-KW"/>
</dbReference>
<keyword evidence="6" id="KW-0238">DNA-binding</keyword>
<evidence type="ECO:0000313" key="8">
    <source>
        <dbReference type="Proteomes" id="UP000242915"/>
    </source>
</evidence>
<dbReference type="GO" id="GO:0003723">
    <property type="term" value="F:RNA binding"/>
    <property type="evidence" value="ECO:0007669"/>
    <property type="project" value="UniProtKB-KW"/>
</dbReference>
<evidence type="ECO:0000256" key="6">
    <source>
        <dbReference type="ARBA" id="ARBA00023125"/>
    </source>
</evidence>
<name>A0A238Z877_9PSED</name>
<dbReference type="GO" id="GO:0008168">
    <property type="term" value="F:methyltransferase activity"/>
    <property type="evidence" value="ECO:0007669"/>
    <property type="project" value="UniProtKB-KW"/>
</dbReference>
<dbReference type="InterPro" id="IPR001737">
    <property type="entry name" value="KsgA/Erm"/>
</dbReference>
<keyword evidence="5" id="KW-0694">RNA-binding</keyword>
<dbReference type="CDD" id="cd02440">
    <property type="entry name" value="AdoMet_MTases"/>
    <property type="match status" value="1"/>
</dbReference>
<dbReference type="GO" id="GO:0003677">
    <property type="term" value="F:DNA binding"/>
    <property type="evidence" value="ECO:0007669"/>
    <property type="project" value="UniProtKB-KW"/>
</dbReference>
<dbReference type="Gene3D" id="3.40.50.150">
    <property type="entry name" value="Vaccinia Virus protein VP39"/>
    <property type="match status" value="1"/>
</dbReference>
<dbReference type="RefSeq" id="WP_089358511.1">
    <property type="nucleotide sequence ID" value="NZ_FZOG01000001.1"/>
</dbReference>